<proteinExistence type="inferred from homology"/>
<dbReference type="GO" id="GO:0003677">
    <property type="term" value="F:DNA binding"/>
    <property type="evidence" value="ECO:0007669"/>
    <property type="project" value="UniProtKB-KW"/>
</dbReference>
<dbReference type="InterPro" id="IPR013824">
    <property type="entry name" value="Topo_IA_cen_sub1"/>
</dbReference>
<dbReference type="InterPro" id="IPR003601">
    <property type="entry name" value="Topo_IA_2"/>
</dbReference>
<evidence type="ECO:0000256" key="15">
    <source>
        <dbReference type="SAM" id="MobiDB-lite"/>
    </source>
</evidence>
<dbReference type="InterPro" id="IPR013826">
    <property type="entry name" value="Topo_IA_cen_sub3"/>
</dbReference>
<keyword evidence="6" id="KW-0067">ATP-binding</keyword>
<dbReference type="NCBIfam" id="NF005829">
    <property type="entry name" value="PRK07726.1"/>
    <property type="match status" value="1"/>
</dbReference>
<dbReference type="CDD" id="cd03362">
    <property type="entry name" value="TOPRIM_TopoIA_TopoIII"/>
    <property type="match status" value="1"/>
</dbReference>
<dbReference type="FunFam" id="3.40.50.300:FF:001389">
    <property type="entry name" value="ATP-dependent DNA helicase RecQ"/>
    <property type="match status" value="1"/>
</dbReference>
<comment type="similarity">
    <text evidence="1">Belongs to the helicase family. RecQ subfamily.</text>
</comment>
<dbReference type="Gene3D" id="1.10.10.10">
    <property type="entry name" value="Winged helix-like DNA-binding domain superfamily/Winged helix DNA-binding domain"/>
    <property type="match status" value="1"/>
</dbReference>
<dbReference type="PROSITE" id="PS51194">
    <property type="entry name" value="HELICASE_CTER"/>
    <property type="match status" value="1"/>
</dbReference>
<feature type="region of interest" description="Disordered" evidence="15">
    <location>
        <begin position="602"/>
        <end position="670"/>
    </location>
</feature>
<dbReference type="Pfam" id="PF16124">
    <property type="entry name" value="RecQ_Zn_bind"/>
    <property type="match status" value="1"/>
</dbReference>
<keyword evidence="3" id="KW-0547">Nucleotide-binding</keyword>
<dbReference type="Pfam" id="PF00270">
    <property type="entry name" value="DEAD"/>
    <property type="match status" value="1"/>
</dbReference>
<evidence type="ECO:0000256" key="4">
    <source>
        <dbReference type="ARBA" id="ARBA00022801"/>
    </source>
</evidence>
<dbReference type="InterPro" id="IPR003602">
    <property type="entry name" value="Topo_IA_DNA-bd_dom"/>
</dbReference>
<sequence length="1264" mass="139725">MVAEKPSVARDIAQVLGARGRGEGHFSGAGFVVTWAIGHLVTLAEPHEIKPEWKRWRLADLPLLPSSWPLVVSGNTRDQFRVVEKFLRSSDVREVVCATDAGREGELIFRYIYEAARAKKPVKRLWISSLTADAIANGFRSLRSGKDFDRLADAARARSRADWLVGMNLSRLYSVVHDDNLSVGRVQTPTLAMLVARELEIREFVPEDYLEVVATFAPPDAAKPTYEGTYVRPGVKEPDTKRLPPDGKDADAIIARAKRGQARIESVERQQRKLPPPQLYDLTELQRHANRLYGFTAERTLKIAQSLYEKHKLISYPRTDSRHLSKTVASTLPAIVRAIEEPYRAHLAEGTGVRPLGLRFVDDAHVSDHHAIIPTETKRPASLPPDEQKIYDLVCRRLLSAWHVDHVFAVTTVVTGIVTTGAEGTTTDRYVSTGTSVEIEGWKVLDVPLGNPRAKSSAPPEPTLPGGLAKGMVRRVADAKAVAKKTRPPPRFTDGTLLTAMETAGRTLDEKELSRAMRDRGLGTPATRAAILETLLRREYVVRDGKLLAATDKGVGLVERVHPHVKSPAMTGEWEAKLARIERGEENLDSFMKEIERYVHEVIGGTPKPTESARSERTSSHSSSFPPPERASSPALRTASRSSSLPPARTPTNDAPARPSPPRKKRERTNDLAGILRAEFGFESFRPYQEDVCRAAASGKDVLLVMPTGAGKSLCYQLPGIARGGTTLVVSPLIALMEDQVAQLVGRGFAAERIHSGRDRLSSRAACKAYLEGELDFLFIAPERLRVPGFPEMLARRKPTLIAIDEAHCISQWGHDFRPDYRMLGERLPLLRPAPVIALTATATPSVQDDIAEELGLSSSARFIHGFRRTNIGVEVISRPPGDRPDVVRRLLDDPARRPAIVYAPTRNESEELASALSRKVRAAAYHAGLATDVRDDVQARFLAGKLDVIVATTAFGMGIDKPDVRTVIHTALPSTVEGYYQEIGRAGRDGKPSRALLIHSYVDTKTHTFFLERDYPETSIVAAVKKKISAKGISISDLSTRSKIAPEIFEKALEKLWVHGGVRIQGDTVVPGESDWRKAYEKQRAHKTEQLDRMQTYAETTSCRMLGLVRHFGDQNDSGKPCGICDVCAPDACTAQEFRTASHGERAAALKIIEALRERDGRAVGQIHRDLFGDGSLDRRALDHVLGALARAGEITITQEAFEKDGTKIPFQRVRLARFFAGDERPAAPLRVVATPARKPRERSRSTKRSKRSKRPKRTRSPR</sequence>
<keyword evidence="9" id="KW-0238">DNA-binding</keyword>
<organism evidence="20 21">
    <name type="scientific">Labilithrix luteola</name>
    <dbReference type="NCBI Taxonomy" id="1391654"/>
    <lineage>
        <taxon>Bacteria</taxon>
        <taxon>Pseudomonadati</taxon>
        <taxon>Myxococcota</taxon>
        <taxon>Polyangia</taxon>
        <taxon>Polyangiales</taxon>
        <taxon>Labilitrichaceae</taxon>
        <taxon>Labilithrix</taxon>
    </lineage>
</organism>
<evidence type="ECO:0000256" key="14">
    <source>
        <dbReference type="ARBA" id="ARBA00044550"/>
    </source>
</evidence>
<evidence type="ECO:0000256" key="11">
    <source>
        <dbReference type="ARBA" id="ARBA00034617"/>
    </source>
</evidence>
<evidence type="ECO:0000256" key="8">
    <source>
        <dbReference type="ARBA" id="ARBA00023029"/>
    </source>
</evidence>
<dbReference type="Gene3D" id="3.40.50.140">
    <property type="match status" value="1"/>
</dbReference>
<dbReference type="EC" id="5.6.2.4" evidence="12"/>
<evidence type="ECO:0000256" key="10">
    <source>
        <dbReference type="ARBA" id="ARBA00023235"/>
    </source>
</evidence>
<evidence type="ECO:0000256" key="13">
    <source>
        <dbReference type="ARBA" id="ARBA00044535"/>
    </source>
</evidence>
<dbReference type="PROSITE" id="PS51192">
    <property type="entry name" value="HELICASE_ATP_BIND_1"/>
    <property type="match status" value="1"/>
</dbReference>
<dbReference type="AlphaFoldDB" id="A0A0K1PX75"/>
<evidence type="ECO:0000313" key="21">
    <source>
        <dbReference type="Proteomes" id="UP000064967"/>
    </source>
</evidence>
<name>A0A0K1PX75_9BACT</name>
<protein>
    <recommendedName>
        <fullName evidence="13">ATP-dependent DNA helicase RecQ</fullName>
        <ecNumber evidence="12">5.6.2.4</ecNumber>
    </recommendedName>
    <alternativeName>
        <fullName evidence="14">DNA 3'-5' helicase RecQ</fullName>
    </alternativeName>
</protein>
<dbReference type="CDD" id="cd17920">
    <property type="entry name" value="DEXHc_RecQ"/>
    <property type="match status" value="1"/>
</dbReference>
<dbReference type="PANTHER" id="PTHR13710:SF105">
    <property type="entry name" value="ATP-DEPENDENT DNA HELICASE Q1"/>
    <property type="match status" value="1"/>
</dbReference>
<dbReference type="Proteomes" id="UP000064967">
    <property type="component" value="Chromosome"/>
</dbReference>
<dbReference type="InterPro" id="IPR014001">
    <property type="entry name" value="Helicase_ATP-bd"/>
</dbReference>
<dbReference type="GO" id="GO:0016787">
    <property type="term" value="F:hydrolase activity"/>
    <property type="evidence" value="ECO:0007669"/>
    <property type="project" value="UniProtKB-KW"/>
</dbReference>
<dbReference type="SMART" id="SM00437">
    <property type="entry name" value="TOP1Ac"/>
    <property type="match status" value="1"/>
</dbReference>
<dbReference type="InterPro" id="IPR023406">
    <property type="entry name" value="Topo_IA_AS"/>
</dbReference>
<gene>
    <name evidence="20" type="ORF">AKJ09_04388</name>
</gene>
<feature type="domain" description="Helicase C-terminal" evidence="18">
    <location>
        <begin position="887"/>
        <end position="1045"/>
    </location>
</feature>
<dbReference type="InterPro" id="IPR023405">
    <property type="entry name" value="Topo_IA_core_domain"/>
</dbReference>
<dbReference type="InterPro" id="IPR013825">
    <property type="entry name" value="Topo_IA_cen_sub2"/>
</dbReference>
<feature type="domain" description="Topo IA-type catalytic" evidence="19">
    <location>
        <begin position="148"/>
        <end position="603"/>
    </location>
</feature>
<dbReference type="SMART" id="SM00490">
    <property type="entry name" value="HELICc"/>
    <property type="match status" value="1"/>
</dbReference>
<dbReference type="GO" id="GO:0006281">
    <property type="term" value="P:DNA repair"/>
    <property type="evidence" value="ECO:0007669"/>
    <property type="project" value="TreeGrafter"/>
</dbReference>
<dbReference type="Gene3D" id="3.40.50.300">
    <property type="entry name" value="P-loop containing nucleotide triphosphate hydrolases"/>
    <property type="match status" value="2"/>
</dbReference>
<feature type="compositionally biased region" description="Polar residues" evidence="15">
    <location>
        <begin position="639"/>
        <end position="653"/>
    </location>
</feature>
<comment type="catalytic activity">
    <reaction evidence="11">
        <text>Couples ATP hydrolysis with the unwinding of duplex DNA by translocating in the 3'-5' direction.</text>
        <dbReference type="EC" id="5.6.2.4"/>
    </reaction>
</comment>
<dbReference type="KEGG" id="llu:AKJ09_04388"/>
<keyword evidence="4" id="KW-0378">Hydrolase</keyword>
<keyword evidence="2" id="KW-0479">Metal-binding</keyword>
<keyword evidence="8" id="KW-0799">Topoisomerase</keyword>
<evidence type="ECO:0000256" key="3">
    <source>
        <dbReference type="ARBA" id="ARBA00022741"/>
    </source>
</evidence>
<dbReference type="InterPro" id="IPR034144">
    <property type="entry name" value="TOPRIM_TopoIII"/>
</dbReference>
<dbReference type="SMART" id="SM00436">
    <property type="entry name" value="TOP1Bc"/>
    <property type="match status" value="1"/>
</dbReference>
<dbReference type="GO" id="GO:0005737">
    <property type="term" value="C:cytoplasm"/>
    <property type="evidence" value="ECO:0007669"/>
    <property type="project" value="TreeGrafter"/>
</dbReference>
<dbReference type="GO" id="GO:0005694">
    <property type="term" value="C:chromosome"/>
    <property type="evidence" value="ECO:0007669"/>
    <property type="project" value="TreeGrafter"/>
</dbReference>
<keyword evidence="5" id="KW-0347">Helicase</keyword>
<evidence type="ECO:0000256" key="5">
    <source>
        <dbReference type="ARBA" id="ARBA00022806"/>
    </source>
</evidence>
<dbReference type="PANTHER" id="PTHR13710">
    <property type="entry name" value="DNA HELICASE RECQ FAMILY MEMBER"/>
    <property type="match status" value="1"/>
</dbReference>
<dbReference type="Gene3D" id="1.10.460.10">
    <property type="entry name" value="Topoisomerase I, domain 2"/>
    <property type="match status" value="1"/>
</dbReference>
<evidence type="ECO:0000256" key="2">
    <source>
        <dbReference type="ARBA" id="ARBA00022723"/>
    </source>
</evidence>
<dbReference type="NCBIfam" id="TIGR01056">
    <property type="entry name" value="topB"/>
    <property type="match status" value="1"/>
</dbReference>
<dbReference type="InterPro" id="IPR001650">
    <property type="entry name" value="Helicase_C-like"/>
</dbReference>
<evidence type="ECO:0000256" key="1">
    <source>
        <dbReference type="ARBA" id="ARBA00005446"/>
    </source>
</evidence>
<dbReference type="NCBIfam" id="TIGR00614">
    <property type="entry name" value="recQ_fam"/>
    <property type="match status" value="1"/>
</dbReference>
<dbReference type="Pfam" id="PF00271">
    <property type="entry name" value="Helicase_C"/>
    <property type="match status" value="1"/>
</dbReference>
<dbReference type="PROSITE" id="PS00396">
    <property type="entry name" value="TOPO_IA_1"/>
    <property type="match status" value="1"/>
</dbReference>
<dbReference type="Gene3D" id="2.70.20.10">
    <property type="entry name" value="Topoisomerase I, domain 3"/>
    <property type="match status" value="1"/>
</dbReference>
<keyword evidence="7" id="KW-0460">Magnesium</keyword>
<evidence type="ECO:0000259" key="19">
    <source>
        <dbReference type="PROSITE" id="PS52039"/>
    </source>
</evidence>
<evidence type="ECO:0000313" key="20">
    <source>
        <dbReference type="EMBL" id="AKU97724.1"/>
    </source>
</evidence>
<evidence type="ECO:0000259" key="17">
    <source>
        <dbReference type="PROSITE" id="PS51192"/>
    </source>
</evidence>
<dbReference type="PATRIC" id="fig|1391654.3.peg.4444"/>
<evidence type="ECO:0000256" key="6">
    <source>
        <dbReference type="ARBA" id="ARBA00022840"/>
    </source>
</evidence>
<dbReference type="GO" id="GO:0003917">
    <property type="term" value="F:DNA topoisomerase type I (single strand cut, ATP-independent) activity"/>
    <property type="evidence" value="ECO:0007669"/>
    <property type="project" value="InterPro"/>
</dbReference>
<keyword evidence="21" id="KW-1185">Reference proteome</keyword>
<dbReference type="PRINTS" id="PR00417">
    <property type="entry name" value="PRTPISMRASEI"/>
</dbReference>
<dbReference type="InterPro" id="IPR036388">
    <property type="entry name" value="WH-like_DNA-bd_sf"/>
</dbReference>
<evidence type="ECO:0000256" key="12">
    <source>
        <dbReference type="ARBA" id="ARBA00034808"/>
    </source>
</evidence>
<dbReference type="Pfam" id="PF01131">
    <property type="entry name" value="Topoisom_bac"/>
    <property type="match status" value="1"/>
</dbReference>
<dbReference type="SUPFAM" id="SSF56712">
    <property type="entry name" value="Prokaryotic type I DNA topoisomerase"/>
    <property type="match status" value="1"/>
</dbReference>
<dbReference type="PROSITE" id="PS52039">
    <property type="entry name" value="TOPO_IA_2"/>
    <property type="match status" value="1"/>
</dbReference>
<dbReference type="PROSITE" id="PS50880">
    <property type="entry name" value="TOPRIM"/>
    <property type="match status" value="1"/>
</dbReference>
<dbReference type="GO" id="GO:0046872">
    <property type="term" value="F:metal ion binding"/>
    <property type="evidence" value="ECO:0007669"/>
    <property type="project" value="UniProtKB-KW"/>
</dbReference>
<evidence type="ECO:0000256" key="7">
    <source>
        <dbReference type="ARBA" id="ARBA00022842"/>
    </source>
</evidence>
<evidence type="ECO:0000259" key="16">
    <source>
        <dbReference type="PROSITE" id="PS50880"/>
    </source>
</evidence>
<dbReference type="SMART" id="SM00487">
    <property type="entry name" value="DEXDc"/>
    <property type="match status" value="1"/>
</dbReference>
<dbReference type="Gene3D" id="1.10.290.10">
    <property type="entry name" value="Topoisomerase I, domain 4"/>
    <property type="match status" value="1"/>
</dbReference>
<dbReference type="GO" id="GO:0006265">
    <property type="term" value="P:DNA topological change"/>
    <property type="evidence" value="ECO:0007669"/>
    <property type="project" value="InterPro"/>
</dbReference>
<dbReference type="CDD" id="cd00186">
    <property type="entry name" value="TOP1Ac"/>
    <property type="match status" value="1"/>
</dbReference>
<feature type="domain" description="Toprim" evidence="16">
    <location>
        <begin position="1"/>
        <end position="131"/>
    </location>
</feature>
<feature type="domain" description="Helicase ATP-binding" evidence="17">
    <location>
        <begin position="693"/>
        <end position="861"/>
    </location>
</feature>
<dbReference type="STRING" id="1391654.AKJ09_04388"/>
<dbReference type="SMART" id="SM00493">
    <property type="entry name" value="TOPRIM"/>
    <property type="match status" value="1"/>
</dbReference>
<dbReference type="GO" id="GO:0009378">
    <property type="term" value="F:four-way junction helicase activity"/>
    <property type="evidence" value="ECO:0007669"/>
    <property type="project" value="TreeGrafter"/>
</dbReference>
<accession>A0A0K1PX75</accession>
<dbReference type="InterPro" id="IPR027417">
    <property type="entry name" value="P-loop_NTPase"/>
</dbReference>
<dbReference type="SUPFAM" id="SSF52540">
    <property type="entry name" value="P-loop containing nucleoside triphosphate hydrolases"/>
    <property type="match status" value="1"/>
</dbReference>
<dbReference type="EMBL" id="CP012333">
    <property type="protein sequence ID" value="AKU97724.1"/>
    <property type="molecule type" value="Genomic_DNA"/>
</dbReference>
<reference evidence="20 21" key="1">
    <citation type="submission" date="2015-08" db="EMBL/GenBank/DDBJ databases">
        <authorList>
            <person name="Babu N.S."/>
            <person name="Beckwith C.J."/>
            <person name="Beseler K.G."/>
            <person name="Brison A."/>
            <person name="Carone J.V."/>
            <person name="Caskin T.P."/>
            <person name="Diamond M."/>
            <person name="Durham M.E."/>
            <person name="Foxe J.M."/>
            <person name="Go M."/>
            <person name="Henderson B.A."/>
            <person name="Jones I.B."/>
            <person name="McGettigan J.A."/>
            <person name="Micheletti S.J."/>
            <person name="Nasrallah M.E."/>
            <person name="Ortiz D."/>
            <person name="Piller C.R."/>
            <person name="Privatt S.R."/>
            <person name="Schneider S.L."/>
            <person name="Sharp S."/>
            <person name="Smith T.C."/>
            <person name="Stanton J.D."/>
            <person name="Ullery H.E."/>
            <person name="Wilson R.J."/>
            <person name="Serrano M.G."/>
            <person name="Buck G."/>
            <person name="Lee V."/>
            <person name="Wang Y."/>
            <person name="Carvalho R."/>
            <person name="Voegtly L."/>
            <person name="Shi R."/>
            <person name="Duckworth R."/>
            <person name="Johnson A."/>
            <person name="Loviza R."/>
            <person name="Walstead R."/>
            <person name="Shah Z."/>
            <person name="Kiflezghi M."/>
            <person name="Wade K."/>
            <person name="Ball S.L."/>
            <person name="Bradley K.W."/>
            <person name="Asai D.J."/>
            <person name="Bowman C.A."/>
            <person name="Russell D.A."/>
            <person name="Pope W.H."/>
            <person name="Jacobs-Sera D."/>
            <person name="Hendrix R.W."/>
            <person name="Hatfull G.F."/>
        </authorList>
    </citation>
    <scope>NUCLEOTIDE SEQUENCE [LARGE SCALE GENOMIC DNA]</scope>
    <source>
        <strain evidence="20 21">DSM 27648</strain>
    </source>
</reference>
<dbReference type="InterPro" id="IPR006171">
    <property type="entry name" value="TOPRIM_dom"/>
</dbReference>
<dbReference type="InterPro" id="IPR011545">
    <property type="entry name" value="DEAD/DEAH_box_helicase_dom"/>
</dbReference>
<dbReference type="Pfam" id="PF01751">
    <property type="entry name" value="Toprim"/>
    <property type="match status" value="1"/>
</dbReference>
<dbReference type="InterPro" id="IPR004589">
    <property type="entry name" value="DNA_helicase_ATP-dep_RecQ"/>
</dbReference>
<feature type="region of interest" description="Disordered" evidence="15">
    <location>
        <begin position="1229"/>
        <end position="1264"/>
    </location>
</feature>
<evidence type="ECO:0000259" key="18">
    <source>
        <dbReference type="PROSITE" id="PS51194"/>
    </source>
</evidence>
<dbReference type="GO" id="GO:0043138">
    <property type="term" value="F:3'-5' DNA helicase activity"/>
    <property type="evidence" value="ECO:0007669"/>
    <property type="project" value="UniProtKB-EC"/>
</dbReference>
<evidence type="ECO:0000256" key="9">
    <source>
        <dbReference type="ARBA" id="ARBA00023125"/>
    </source>
</evidence>
<feature type="compositionally biased region" description="Basic residues" evidence="15">
    <location>
        <begin position="1239"/>
        <end position="1264"/>
    </location>
</feature>
<dbReference type="InterPro" id="IPR032284">
    <property type="entry name" value="RecQ_Zn-bd"/>
</dbReference>
<dbReference type="InterPro" id="IPR013497">
    <property type="entry name" value="Topo_IA_cen"/>
</dbReference>
<dbReference type="InterPro" id="IPR005738">
    <property type="entry name" value="TopoIII"/>
</dbReference>
<dbReference type="GO" id="GO:0005524">
    <property type="term" value="F:ATP binding"/>
    <property type="evidence" value="ECO:0007669"/>
    <property type="project" value="UniProtKB-KW"/>
</dbReference>
<keyword evidence="10 20" id="KW-0413">Isomerase</keyword>
<dbReference type="GO" id="GO:0006310">
    <property type="term" value="P:DNA recombination"/>
    <property type="evidence" value="ECO:0007669"/>
    <property type="project" value="InterPro"/>
</dbReference>